<dbReference type="InterPro" id="IPR029063">
    <property type="entry name" value="SAM-dependent_MTases_sf"/>
</dbReference>
<dbReference type="Pfam" id="PF01135">
    <property type="entry name" value="PCMT"/>
    <property type="match status" value="1"/>
</dbReference>
<evidence type="ECO:0000256" key="1">
    <source>
        <dbReference type="ARBA" id="ARBA00005369"/>
    </source>
</evidence>
<name>A0ABS7PKK9_9SPHN</name>
<dbReference type="EMBL" id="JAINVV010000003">
    <property type="protein sequence ID" value="MBY8821827.1"/>
    <property type="molecule type" value="Genomic_DNA"/>
</dbReference>
<protein>
    <recommendedName>
        <fullName evidence="2">Protein-L-isoaspartate O-methyltransferase</fullName>
    </recommendedName>
    <alternativeName>
        <fullName evidence="3">Protein L-isoaspartyl methyltransferase</fullName>
    </alternativeName>
</protein>
<evidence type="ECO:0000313" key="5">
    <source>
        <dbReference type="Proteomes" id="UP000706039"/>
    </source>
</evidence>
<comment type="similarity">
    <text evidence="1">Belongs to the methyltransferase superfamily. L-isoaspartyl/D-aspartyl protein methyltransferase family.</text>
</comment>
<evidence type="ECO:0000256" key="2">
    <source>
        <dbReference type="ARBA" id="ARBA00013346"/>
    </source>
</evidence>
<dbReference type="InterPro" id="IPR000682">
    <property type="entry name" value="PCMT"/>
</dbReference>
<dbReference type="SUPFAM" id="SSF53335">
    <property type="entry name" value="S-adenosyl-L-methionine-dependent methyltransferases"/>
    <property type="match status" value="1"/>
</dbReference>
<accession>A0ABS7PKK9</accession>
<dbReference type="Proteomes" id="UP000706039">
    <property type="component" value="Unassembled WGS sequence"/>
</dbReference>
<dbReference type="PANTHER" id="PTHR11579">
    <property type="entry name" value="PROTEIN-L-ISOASPARTATE O-METHYLTRANSFERASE"/>
    <property type="match status" value="1"/>
</dbReference>
<evidence type="ECO:0000256" key="3">
    <source>
        <dbReference type="ARBA" id="ARBA00030757"/>
    </source>
</evidence>
<dbReference type="PANTHER" id="PTHR11579:SF18">
    <property type="entry name" value="PROTEIN-L-ISOASPARTATE O-METHYLTRANSFERASE"/>
    <property type="match status" value="1"/>
</dbReference>
<sequence>MSEANFETMRAAMVSNQLRTSAVSDAPVVEAMRAVPREAFMPAGRADLAYIDTPVAVGEGRSINPPLVTGRLLTALAPRAGERALVVGAATGYAAAVLAELGLVVTALEENATLAAFAEAALAKAGVRVVNGPLAAGVAEAAPYDVILIDGAVEQVPGALTAQLADGGRMAGALVERGVTRLASGRKVGDSLVLADFADSEAVALPGFAVPAGFVF</sequence>
<proteinExistence type="inferred from homology"/>
<evidence type="ECO:0000313" key="4">
    <source>
        <dbReference type="EMBL" id="MBY8821827.1"/>
    </source>
</evidence>
<organism evidence="4 5">
    <name type="scientific">Sphingomonas colocasiae</name>
    <dbReference type="NCBI Taxonomy" id="1848973"/>
    <lineage>
        <taxon>Bacteria</taxon>
        <taxon>Pseudomonadati</taxon>
        <taxon>Pseudomonadota</taxon>
        <taxon>Alphaproteobacteria</taxon>
        <taxon>Sphingomonadales</taxon>
        <taxon>Sphingomonadaceae</taxon>
        <taxon>Sphingomonas</taxon>
    </lineage>
</organism>
<dbReference type="Gene3D" id="3.40.50.150">
    <property type="entry name" value="Vaccinia Virus protein VP39"/>
    <property type="match status" value="1"/>
</dbReference>
<comment type="caution">
    <text evidence="4">The sequence shown here is derived from an EMBL/GenBank/DDBJ whole genome shotgun (WGS) entry which is preliminary data.</text>
</comment>
<dbReference type="RefSeq" id="WP_222988908.1">
    <property type="nucleotide sequence ID" value="NZ_JAINVV010000003.1"/>
</dbReference>
<gene>
    <name evidence="4" type="ORF">K7G82_05965</name>
</gene>
<keyword evidence="5" id="KW-1185">Reference proteome</keyword>
<reference evidence="4 5" key="1">
    <citation type="submission" date="2021-08" db="EMBL/GenBank/DDBJ databases">
        <authorList>
            <person name="Tuo L."/>
        </authorList>
    </citation>
    <scope>NUCLEOTIDE SEQUENCE [LARGE SCALE GENOMIC DNA]</scope>
    <source>
        <strain evidence="4 5">JCM 31229</strain>
    </source>
</reference>